<comment type="caution">
    <text evidence="1">The sequence shown here is derived from an EMBL/GenBank/DDBJ whole genome shotgun (WGS) entry which is preliminary data.</text>
</comment>
<reference evidence="1 2" key="2">
    <citation type="journal article" date="2016" name="Genome Announc.">
        <title>Draft Genome Sequence of Erythromycin- and Oxytetracycline-Sensitive Nocardia seriolae Strain U-1 (NBRC 110359).</title>
        <authorList>
            <person name="Imajoh M."/>
            <person name="Sukeda M."/>
            <person name="Shimizu M."/>
            <person name="Yamane J."/>
            <person name="Ohnishi K."/>
            <person name="Oshima S."/>
        </authorList>
    </citation>
    <scope>NUCLEOTIDE SEQUENCE [LARGE SCALE GENOMIC DNA]</scope>
    <source>
        <strain evidence="1 2">U-1</strain>
    </source>
</reference>
<accession>A0ABC9Z4V0</accession>
<feature type="non-terminal residue" evidence="1">
    <location>
        <position position="49"/>
    </location>
</feature>
<reference evidence="2" key="1">
    <citation type="submission" date="2015-07" db="EMBL/GenBank/DDBJ databases">
        <title>Nocardia seriolae U-1 whole genome shotgun sequence.</title>
        <authorList>
            <person name="Imajoh M."/>
            <person name="Fukumoto Y."/>
            <person name="Sukeda M."/>
            <person name="Yamane J."/>
            <person name="Yamasaki K."/>
            <person name="Shimizu M."/>
            <person name="Ohnishi K."/>
            <person name="Oshima S."/>
        </authorList>
    </citation>
    <scope>NUCLEOTIDE SEQUENCE [LARGE SCALE GENOMIC DNA]</scope>
    <source>
        <strain evidence="2">U-1</strain>
    </source>
</reference>
<organism evidence="1 2">
    <name type="scientific">Nocardia seriolae</name>
    <dbReference type="NCBI Taxonomy" id="37332"/>
    <lineage>
        <taxon>Bacteria</taxon>
        <taxon>Bacillati</taxon>
        <taxon>Actinomycetota</taxon>
        <taxon>Actinomycetes</taxon>
        <taxon>Mycobacteriales</taxon>
        <taxon>Nocardiaceae</taxon>
        <taxon>Nocardia</taxon>
    </lineage>
</organism>
<keyword evidence="2" id="KW-1185">Reference proteome</keyword>
<protein>
    <submittedName>
        <fullName evidence="1">Uncharacterized protein</fullName>
    </submittedName>
</protein>
<sequence>MLYPFKAAAKNYGEFTSTSEFFDTIVRDDYFTMVILTSDHVAAIRDLLG</sequence>
<dbReference type="AlphaFoldDB" id="A0ABC9Z4V0"/>
<dbReference type="Proteomes" id="UP000037179">
    <property type="component" value="Unassembled WGS sequence"/>
</dbReference>
<evidence type="ECO:0000313" key="2">
    <source>
        <dbReference type="Proteomes" id="UP000037179"/>
    </source>
</evidence>
<proteinExistence type="predicted"/>
<name>A0ABC9Z4V0_9NOCA</name>
<dbReference type="EMBL" id="BBYQ01000166">
    <property type="protein sequence ID" value="GAP32585.1"/>
    <property type="molecule type" value="Genomic_DNA"/>
</dbReference>
<evidence type="ECO:0000313" key="1">
    <source>
        <dbReference type="EMBL" id="GAP32585.1"/>
    </source>
</evidence>
<gene>
    <name evidence="1" type="ORF">NSK11_contig00166-0015</name>
</gene>